<reference evidence="2 3" key="1">
    <citation type="submission" date="2024-09" db="EMBL/GenBank/DDBJ databases">
        <authorList>
            <person name="Sun Q."/>
            <person name="Mori K."/>
        </authorList>
    </citation>
    <scope>NUCLEOTIDE SEQUENCE [LARGE SCALE GENOMIC DNA]</scope>
    <source>
        <strain evidence="2 3">TBRC 1851</strain>
    </source>
</reference>
<sequence>MGWFSDLLLPGRLRTGPTVLLSTRPDPKTLLAVAQLADPEAVFDGDDILAGSSRILAAIEVTGAILAKLGLQGEERLWACRVTAEGPLPVDFFDKSLAEGIAFRLAGWSLCQGEPTDPTESERRDPVVYLPAAPSPEETIEILRELLSPVESLDVDRWPDGELVDGIVRVPMGQGAITDVYVGADTVVTIEEGRGIPPAARVRWPYLTEIVIAKISPLASPDANEPTGAVGDGPGAEDATGTVDGSQGDTDGQALAARAEVALALAQRLRGIAADEGGFQLVEPADILPGRHT</sequence>
<organism evidence="2 3">
    <name type="scientific">Sphaerimonospora cavernae</name>
    <dbReference type="NCBI Taxonomy" id="1740611"/>
    <lineage>
        <taxon>Bacteria</taxon>
        <taxon>Bacillati</taxon>
        <taxon>Actinomycetota</taxon>
        <taxon>Actinomycetes</taxon>
        <taxon>Streptosporangiales</taxon>
        <taxon>Streptosporangiaceae</taxon>
        <taxon>Sphaerimonospora</taxon>
    </lineage>
</organism>
<gene>
    <name evidence="2" type="ORF">ACFHYQ_20515</name>
</gene>
<name>A0ABV6U8B0_9ACTN</name>
<proteinExistence type="predicted"/>
<dbReference type="EMBL" id="JBHMQT010000044">
    <property type="protein sequence ID" value="MFC0864679.1"/>
    <property type="molecule type" value="Genomic_DNA"/>
</dbReference>
<accession>A0ABV6U8B0</accession>
<evidence type="ECO:0000313" key="2">
    <source>
        <dbReference type="EMBL" id="MFC0864679.1"/>
    </source>
</evidence>
<keyword evidence="3" id="KW-1185">Reference proteome</keyword>
<evidence type="ECO:0000256" key="1">
    <source>
        <dbReference type="SAM" id="MobiDB-lite"/>
    </source>
</evidence>
<comment type="caution">
    <text evidence="2">The sequence shown here is derived from an EMBL/GenBank/DDBJ whole genome shotgun (WGS) entry which is preliminary data.</text>
</comment>
<feature type="region of interest" description="Disordered" evidence="1">
    <location>
        <begin position="221"/>
        <end position="250"/>
    </location>
</feature>
<evidence type="ECO:0000313" key="3">
    <source>
        <dbReference type="Proteomes" id="UP001589870"/>
    </source>
</evidence>
<dbReference type="Proteomes" id="UP001589870">
    <property type="component" value="Unassembled WGS sequence"/>
</dbReference>
<protein>
    <submittedName>
        <fullName evidence="2">Uncharacterized protein</fullName>
    </submittedName>
</protein>
<dbReference type="RefSeq" id="WP_394302767.1">
    <property type="nucleotide sequence ID" value="NZ_JBHMQT010000044.1"/>
</dbReference>